<evidence type="ECO:0000313" key="3">
    <source>
        <dbReference type="Proteomes" id="UP000594892"/>
    </source>
</evidence>
<dbReference type="EMBL" id="CP065600">
    <property type="protein sequence ID" value="QPQ89841.1"/>
    <property type="molecule type" value="Genomic_DNA"/>
</dbReference>
<organism evidence="1 3">
    <name type="scientific">Burkholderia glumae</name>
    <name type="common">Pseudomonas glumae</name>
    <dbReference type="NCBI Taxonomy" id="337"/>
    <lineage>
        <taxon>Bacteria</taxon>
        <taxon>Pseudomonadati</taxon>
        <taxon>Pseudomonadota</taxon>
        <taxon>Betaproteobacteria</taxon>
        <taxon>Burkholderiales</taxon>
        <taxon>Burkholderiaceae</taxon>
        <taxon>Burkholderia</taxon>
    </lineage>
</organism>
<reference evidence="1 3" key="1">
    <citation type="submission" date="2020-12" db="EMBL/GenBank/DDBJ databases">
        <title>FDA dAtabase for Regulatory Grade micrObial Sequences (FDA-ARGOS): Supporting development and validation of Infectious Disease Dx tests.</title>
        <authorList>
            <person name="Minogue T."/>
            <person name="Wolcott M."/>
            <person name="Wasieloski L."/>
            <person name="Aguilar W."/>
            <person name="Moore D."/>
            <person name="Jaissle J."/>
            <person name="Tallon L."/>
            <person name="Sadzewicz L."/>
            <person name="Zhao X."/>
            <person name="Boylan J."/>
            <person name="Ott S."/>
            <person name="Bowen H."/>
            <person name="Vavikolanu K."/>
            <person name="Mehta A."/>
            <person name="Aluvathingal J."/>
            <person name="Nadendla S."/>
            <person name="Yan Y."/>
            <person name="Sichtig H."/>
        </authorList>
    </citation>
    <scope>NUCLEOTIDE SEQUENCE [LARGE SCALE GENOMIC DNA]</scope>
    <source>
        <strain evidence="1 3">FDAARGOS_949</strain>
    </source>
</reference>
<protein>
    <submittedName>
        <fullName evidence="1">Uncharacterized protein</fullName>
    </submittedName>
</protein>
<keyword evidence="4" id="KW-1185">Reference proteome</keyword>
<evidence type="ECO:0000313" key="2">
    <source>
        <dbReference type="EMBL" id="USS42026.1"/>
    </source>
</evidence>
<evidence type="ECO:0000313" key="4">
    <source>
        <dbReference type="Proteomes" id="UP001056386"/>
    </source>
</evidence>
<dbReference type="AlphaFoldDB" id="A0AAP9XW78"/>
<proteinExistence type="predicted"/>
<gene>
    <name evidence="1" type="ORF">I6H06_09510</name>
    <name evidence="2" type="ORF">NFI99_07175</name>
</gene>
<reference evidence="2" key="2">
    <citation type="submission" date="2022-06" db="EMBL/GenBank/DDBJ databases">
        <title>Draft genome sequence of Burkholderia glumae strain GR20004 isolated from rice panicle showing bacterial panicle blight.</title>
        <authorList>
            <person name="Choi S.Y."/>
            <person name="Lee Y.H."/>
        </authorList>
    </citation>
    <scope>NUCLEOTIDE SEQUENCE</scope>
    <source>
        <strain evidence="2">GR20004</strain>
    </source>
</reference>
<dbReference type="Proteomes" id="UP001056386">
    <property type="component" value="Chromosome 2"/>
</dbReference>
<dbReference type="EMBL" id="CP099583">
    <property type="protein sequence ID" value="USS42026.1"/>
    <property type="molecule type" value="Genomic_DNA"/>
</dbReference>
<dbReference type="Proteomes" id="UP000594892">
    <property type="component" value="Chromosome 1"/>
</dbReference>
<dbReference type="RefSeq" id="WP_017423395.1">
    <property type="nucleotide sequence ID" value="NZ_CP021075.1"/>
</dbReference>
<dbReference type="GeneID" id="45699179"/>
<sequence length="45" mass="5037">MFSILTMRPQARGLGGRFPTRRRDTPVACAAIVLMEIGPFLFVSR</sequence>
<accession>A0AAP9XW78</accession>
<name>A0AAP9XW78_BURGL</name>
<evidence type="ECO:0000313" key="1">
    <source>
        <dbReference type="EMBL" id="QPQ89841.1"/>
    </source>
</evidence>